<evidence type="ECO:0000313" key="1">
    <source>
        <dbReference type="EMBL" id="VIO75022.1"/>
    </source>
</evidence>
<reference evidence="1" key="1">
    <citation type="submission" date="2019-02" db="EMBL/GenBank/DDBJ databases">
        <authorList>
            <person name="Pothier F.J."/>
        </authorList>
    </citation>
    <scope>NUCLEOTIDE SEQUENCE</scope>
    <source>
        <strain evidence="1">CI-1B</strain>
    </source>
</reference>
<gene>
    <name evidence="1" type="ORF">CI1B_57170</name>
</gene>
<keyword evidence="2" id="KW-1185">Reference proteome</keyword>
<dbReference type="Proteomes" id="UP000328092">
    <property type="component" value="Unassembled WGS sequence"/>
</dbReference>
<organism evidence="1 2">
    <name type="scientific">Bradyrhizobium ivorense</name>
    <dbReference type="NCBI Taxonomy" id="2511166"/>
    <lineage>
        <taxon>Bacteria</taxon>
        <taxon>Pseudomonadati</taxon>
        <taxon>Pseudomonadota</taxon>
        <taxon>Alphaproteobacteria</taxon>
        <taxon>Hyphomicrobiales</taxon>
        <taxon>Nitrobacteraceae</taxon>
        <taxon>Bradyrhizobium</taxon>
    </lineage>
</organism>
<evidence type="ECO:0000313" key="2">
    <source>
        <dbReference type="Proteomes" id="UP000328092"/>
    </source>
</evidence>
<protein>
    <submittedName>
        <fullName evidence="1">Uncharacterized protein</fullName>
    </submittedName>
</protein>
<dbReference type="AlphaFoldDB" id="A0A508TL02"/>
<proteinExistence type="predicted"/>
<name>A0A508TL02_9BRAD</name>
<dbReference type="EMBL" id="CAADFC020000022">
    <property type="protein sequence ID" value="VIO75022.1"/>
    <property type="molecule type" value="Genomic_DNA"/>
</dbReference>
<accession>A0A508TL02</accession>
<comment type="caution">
    <text evidence="1">The sequence shown here is derived from an EMBL/GenBank/DDBJ whole genome shotgun (WGS) entry which is preliminary data.</text>
</comment>
<sequence>MGEGGEKEVVVPSGLEHFVADAGWTWRCLQDIDGQLADDGEIFRGMILAAAAGVLVE</sequence>